<dbReference type="KEGG" id="cvn:111123941"/>
<gene>
    <name evidence="5" type="primary">LOC111123941</name>
</gene>
<dbReference type="InterPro" id="IPR043129">
    <property type="entry name" value="ATPase_NBD"/>
</dbReference>
<dbReference type="SUPFAM" id="SSF53067">
    <property type="entry name" value="Actin-like ATPase domain"/>
    <property type="match status" value="2"/>
</dbReference>
<evidence type="ECO:0000313" key="4">
    <source>
        <dbReference type="Proteomes" id="UP000694844"/>
    </source>
</evidence>
<dbReference type="PANTHER" id="PTHR14187:SF5">
    <property type="entry name" value="HEAT SHOCK 70 KDA PROTEIN 12A"/>
    <property type="match status" value="1"/>
</dbReference>
<dbReference type="InterPro" id="IPR013126">
    <property type="entry name" value="Hsp_70_fam"/>
</dbReference>
<organism evidence="4 5">
    <name type="scientific">Crassostrea virginica</name>
    <name type="common">Eastern oyster</name>
    <dbReference type="NCBI Taxonomy" id="6565"/>
    <lineage>
        <taxon>Eukaryota</taxon>
        <taxon>Metazoa</taxon>
        <taxon>Spiralia</taxon>
        <taxon>Lophotrochozoa</taxon>
        <taxon>Mollusca</taxon>
        <taxon>Bivalvia</taxon>
        <taxon>Autobranchia</taxon>
        <taxon>Pteriomorphia</taxon>
        <taxon>Ostreida</taxon>
        <taxon>Ostreoidea</taxon>
        <taxon>Ostreidae</taxon>
        <taxon>Crassostrea</taxon>
    </lineage>
</organism>
<dbReference type="GeneID" id="111123941"/>
<protein>
    <submittedName>
        <fullName evidence="5">Heat shock 70 kDa protein 12B-like</fullName>
    </submittedName>
</protein>
<proteinExistence type="inferred from homology"/>
<dbReference type="CDD" id="cd10229">
    <property type="entry name" value="ASKHA_NBD_HSP70_HSPA12"/>
    <property type="match status" value="1"/>
</dbReference>
<name>A0A8B8D2L8_CRAVI</name>
<dbReference type="PANTHER" id="PTHR14187">
    <property type="entry name" value="ALPHA KINASE/ELONGATION FACTOR 2 KINASE"/>
    <property type="match status" value="1"/>
</dbReference>
<evidence type="ECO:0000256" key="2">
    <source>
        <dbReference type="ARBA" id="ARBA00022741"/>
    </source>
</evidence>
<evidence type="ECO:0000256" key="3">
    <source>
        <dbReference type="ARBA" id="ARBA00022840"/>
    </source>
</evidence>
<dbReference type="Proteomes" id="UP000694844">
    <property type="component" value="Chromosome 3"/>
</dbReference>
<dbReference type="AlphaFoldDB" id="A0A8B8D2L8"/>
<evidence type="ECO:0000313" key="5">
    <source>
        <dbReference type="RefSeq" id="XP_022322387.1"/>
    </source>
</evidence>
<reference evidence="5" key="1">
    <citation type="submission" date="2025-08" db="UniProtKB">
        <authorList>
            <consortium name="RefSeq"/>
        </authorList>
    </citation>
    <scope>IDENTIFICATION</scope>
    <source>
        <tissue evidence="5">Whole sample</tissue>
    </source>
</reference>
<keyword evidence="2" id="KW-0547">Nucleotide-binding</keyword>
<dbReference type="RefSeq" id="XP_022322387.1">
    <property type="nucleotide sequence ID" value="XM_022466679.1"/>
</dbReference>
<dbReference type="Pfam" id="PF00012">
    <property type="entry name" value="HSP70"/>
    <property type="match status" value="1"/>
</dbReference>
<dbReference type="OrthoDB" id="6110756at2759"/>
<keyword evidence="3" id="KW-0067">ATP-binding</keyword>
<dbReference type="GO" id="GO:0140662">
    <property type="term" value="F:ATP-dependent protein folding chaperone"/>
    <property type="evidence" value="ECO:0007669"/>
    <property type="project" value="InterPro"/>
</dbReference>
<dbReference type="GO" id="GO:0005524">
    <property type="term" value="F:ATP binding"/>
    <property type="evidence" value="ECO:0007669"/>
    <property type="project" value="UniProtKB-KW"/>
</dbReference>
<comment type="similarity">
    <text evidence="1">Belongs to the heat shock protein 70 family.</text>
</comment>
<evidence type="ECO:0000256" key="1">
    <source>
        <dbReference type="ARBA" id="ARBA00007381"/>
    </source>
</evidence>
<keyword evidence="4" id="KW-1185">Reference proteome</keyword>
<dbReference type="Gene3D" id="3.30.420.40">
    <property type="match status" value="2"/>
</dbReference>
<accession>A0A8B8D2L8</accession>
<sequence>MEKDKSTSTRMLVAGIDFGTTYSGYAYSFKSEWSKVWMNKWEGGKLTSYKAPSVLLLNPDQSFNSFGYEAEKNYAAIIEEEEGDDEEGWTFKDYFYFHRFKMMLKDSLTKRVHRETKCKDEHDQEVEAMLVFKYSIEYLKNHLLATISNSTLGKKMDIKDINFVLTVPAIWDDTAKMFMREAAIKAGIPDNQLEIALEPEAASIYCQLMHLDEIQRDNQAKKWNRNTGVRYMVIDLGGGTADIIVHQLEENDTLAEIVPAGGGEMGGTSVDNAFKLFLDDVFGNDALDIMKKDTDTVIDYIEFWQAFEVKKREKISLKHSNIHINIPIALTDVVKEKLGLKMTNQGPILKEILNRSRYSDTEVSSQTGRLILSTEIFKKFFTPTIDKIVSLLTKIENDLDSKVDTILLVGGFSECELVQEQLRLHLGKDRVVIPFEASLAVLKGAVFFGHRKELISRRVARFTYGMQIWPKFDASIHSLNRKEMVDGEERCRNIFLKFVSKGDPMEPGLKKSYIFNPLKRGKNHLECGVFISTQKDPKYVDDPGCVKLGALTMPMRNFESQSSFEIEETLIFGETYIKVEACNRRTNERYEVTFDLLSPKLHVSANR</sequence>